<sequence>MQENQWPNDERHALLKSIKEKEERLKDFEKRFLPTTIEDERVILKEKELEKEVGVVKSKIATVKQEIEVLKLRKKLKELEEENVALSSLQ</sequence>
<dbReference type="AlphaFoldDB" id="A0A9W9YLQ2"/>
<comment type="caution">
    <text evidence="2">The sequence shown here is derived from an EMBL/GenBank/DDBJ whole genome shotgun (WGS) entry which is preliminary data.</text>
</comment>
<evidence type="ECO:0000313" key="2">
    <source>
        <dbReference type="EMBL" id="KAJ7357605.1"/>
    </source>
</evidence>
<keyword evidence="3" id="KW-1185">Reference proteome</keyword>
<dbReference type="OrthoDB" id="10538720at2759"/>
<dbReference type="EMBL" id="MU827320">
    <property type="protein sequence ID" value="KAJ7357605.1"/>
    <property type="molecule type" value="Genomic_DNA"/>
</dbReference>
<name>A0A9W9YLQ2_9CNID</name>
<organism evidence="2 3">
    <name type="scientific">Desmophyllum pertusum</name>
    <dbReference type="NCBI Taxonomy" id="174260"/>
    <lineage>
        <taxon>Eukaryota</taxon>
        <taxon>Metazoa</taxon>
        <taxon>Cnidaria</taxon>
        <taxon>Anthozoa</taxon>
        <taxon>Hexacorallia</taxon>
        <taxon>Scleractinia</taxon>
        <taxon>Caryophylliina</taxon>
        <taxon>Caryophylliidae</taxon>
        <taxon>Desmophyllum</taxon>
    </lineage>
</organism>
<evidence type="ECO:0000256" key="1">
    <source>
        <dbReference type="SAM" id="Coils"/>
    </source>
</evidence>
<gene>
    <name evidence="2" type="ORF">OS493_024418</name>
</gene>
<dbReference type="Proteomes" id="UP001163046">
    <property type="component" value="Unassembled WGS sequence"/>
</dbReference>
<protein>
    <submittedName>
        <fullName evidence="2">Uncharacterized protein</fullName>
    </submittedName>
</protein>
<accession>A0A9W9YLQ2</accession>
<reference evidence="2" key="1">
    <citation type="submission" date="2023-01" db="EMBL/GenBank/DDBJ databases">
        <title>Genome assembly of the deep-sea coral Lophelia pertusa.</title>
        <authorList>
            <person name="Herrera S."/>
            <person name="Cordes E."/>
        </authorList>
    </citation>
    <scope>NUCLEOTIDE SEQUENCE</scope>
    <source>
        <strain evidence="2">USNM1676648</strain>
        <tissue evidence="2">Polyp</tissue>
    </source>
</reference>
<keyword evidence="1" id="KW-0175">Coiled coil</keyword>
<feature type="coiled-coil region" evidence="1">
    <location>
        <begin position="60"/>
        <end position="89"/>
    </location>
</feature>
<evidence type="ECO:0000313" key="3">
    <source>
        <dbReference type="Proteomes" id="UP001163046"/>
    </source>
</evidence>
<proteinExistence type="predicted"/>